<proteinExistence type="predicted"/>
<accession>A0A9P1N659</accession>
<reference evidence="2" key="1">
    <citation type="submission" date="2022-11" db="EMBL/GenBank/DDBJ databases">
        <authorList>
            <person name="Kikuchi T."/>
        </authorList>
    </citation>
    <scope>NUCLEOTIDE SEQUENCE</scope>
    <source>
        <strain evidence="2">PS1010</strain>
    </source>
</reference>
<dbReference type="OrthoDB" id="5861221at2759"/>
<name>A0A9P1N659_9PELO</name>
<dbReference type="InterPro" id="IPR005071">
    <property type="entry name" value="Glycoprotein"/>
</dbReference>
<protein>
    <recommendedName>
        <fullName evidence="4">CUB-like domain-containing protein</fullName>
    </recommendedName>
</protein>
<gene>
    <name evidence="2" type="ORF">CAMP_LOCUS15195</name>
</gene>
<sequence length="326" mass="36902">MHLLLYLSILFVGSTSAAPQVLYLNNFYAVATNTIWNVEDYSALYLPCFPVLTICFTTTNNDFITQKLSGFVYITSAKQAADTDFSVFVIGTDRKISINKKYSKLSRTVILNTLYDQSSNFYSPMRTSYVNNIQQDKSAKLWLHSDIPDDSYSQNPSKGSIFNNPIVFENLDNNNNVYQTEQFFDNIEPLQISFDYWYILSNGQISLTIEKKWDNSLVTNTTSKTSTGLIMNPVRGSFANTQVNFDYDAQNHRTTGMYFTSYIKSSIDVELYSTKSIFYEHFEGGQPVIGMQVSSQNDATTLFVNSSSVLPGMFSLQYFVIDGATV</sequence>
<evidence type="ECO:0000313" key="3">
    <source>
        <dbReference type="Proteomes" id="UP001152747"/>
    </source>
</evidence>
<organism evidence="2 3">
    <name type="scientific">Caenorhabditis angaria</name>
    <dbReference type="NCBI Taxonomy" id="860376"/>
    <lineage>
        <taxon>Eukaryota</taxon>
        <taxon>Metazoa</taxon>
        <taxon>Ecdysozoa</taxon>
        <taxon>Nematoda</taxon>
        <taxon>Chromadorea</taxon>
        <taxon>Rhabditida</taxon>
        <taxon>Rhabditina</taxon>
        <taxon>Rhabditomorpha</taxon>
        <taxon>Rhabditoidea</taxon>
        <taxon>Rhabditidae</taxon>
        <taxon>Peloderinae</taxon>
        <taxon>Caenorhabditis</taxon>
    </lineage>
</organism>
<comment type="caution">
    <text evidence="2">The sequence shown here is derived from an EMBL/GenBank/DDBJ whole genome shotgun (WGS) entry which is preliminary data.</text>
</comment>
<keyword evidence="3" id="KW-1185">Reference proteome</keyword>
<keyword evidence="1" id="KW-0732">Signal</keyword>
<evidence type="ECO:0000313" key="2">
    <source>
        <dbReference type="EMBL" id="CAI5452558.1"/>
    </source>
</evidence>
<evidence type="ECO:0008006" key="4">
    <source>
        <dbReference type="Google" id="ProtNLM"/>
    </source>
</evidence>
<dbReference type="Proteomes" id="UP001152747">
    <property type="component" value="Unassembled WGS sequence"/>
</dbReference>
<dbReference type="GO" id="GO:0045121">
    <property type="term" value="C:membrane raft"/>
    <property type="evidence" value="ECO:0007669"/>
    <property type="project" value="TreeGrafter"/>
</dbReference>
<feature type="signal peptide" evidence="1">
    <location>
        <begin position="1"/>
        <end position="17"/>
    </location>
</feature>
<dbReference type="Pfam" id="PF03409">
    <property type="entry name" value="Glycoprotein"/>
    <property type="match status" value="1"/>
</dbReference>
<feature type="chain" id="PRO_5040128783" description="CUB-like domain-containing protein" evidence="1">
    <location>
        <begin position="18"/>
        <end position="326"/>
    </location>
</feature>
<dbReference type="GO" id="GO:0045087">
    <property type="term" value="P:innate immune response"/>
    <property type="evidence" value="ECO:0007669"/>
    <property type="project" value="TreeGrafter"/>
</dbReference>
<evidence type="ECO:0000256" key="1">
    <source>
        <dbReference type="SAM" id="SignalP"/>
    </source>
</evidence>
<dbReference type="EMBL" id="CANHGI010000005">
    <property type="protein sequence ID" value="CAI5452558.1"/>
    <property type="molecule type" value="Genomic_DNA"/>
</dbReference>
<dbReference type="AlphaFoldDB" id="A0A9P1N659"/>
<dbReference type="PANTHER" id="PTHR21733">
    <property type="entry name" value="CUB_2 DOMAIN-CONTAINING PROTEIN-RELATED-RELATED"/>
    <property type="match status" value="1"/>
</dbReference>
<dbReference type="PANTHER" id="PTHR21733:SF3">
    <property type="entry name" value="EXTRACELLULAR PROTEIN"/>
    <property type="match status" value="1"/>
</dbReference>